<proteinExistence type="predicted"/>
<keyword evidence="2" id="KW-1185">Reference proteome</keyword>
<name>A0A9N9NDQ2_FUNMO</name>
<dbReference type="AlphaFoldDB" id="A0A9N9NDQ2"/>
<dbReference type="EMBL" id="CAJVPP010014396">
    <property type="protein sequence ID" value="CAG8724019.1"/>
    <property type="molecule type" value="Genomic_DNA"/>
</dbReference>
<dbReference type="Proteomes" id="UP000789375">
    <property type="component" value="Unassembled WGS sequence"/>
</dbReference>
<evidence type="ECO:0000313" key="2">
    <source>
        <dbReference type="Proteomes" id="UP000789375"/>
    </source>
</evidence>
<gene>
    <name evidence="1" type="ORF">FMOSSE_LOCUS15205</name>
</gene>
<reference evidence="1" key="1">
    <citation type="submission" date="2021-06" db="EMBL/GenBank/DDBJ databases">
        <authorList>
            <person name="Kallberg Y."/>
            <person name="Tangrot J."/>
            <person name="Rosling A."/>
        </authorList>
    </citation>
    <scope>NUCLEOTIDE SEQUENCE</scope>
    <source>
        <strain evidence="1">87-6 pot B 2015</strain>
    </source>
</reference>
<organism evidence="1 2">
    <name type="scientific">Funneliformis mosseae</name>
    <name type="common">Endomycorrhizal fungus</name>
    <name type="synonym">Glomus mosseae</name>
    <dbReference type="NCBI Taxonomy" id="27381"/>
    <lineage>
        <taxon>Eukaryota</taxon>
        <taxon>Fungi</taxon>
        <taxon>Fungi incertae sedis</taxon>
        <taxon>Mucoromycota</taxon>
        <taxon>Glomeromycotina</taxon>
        <taxon>Glomeromycetes</taxon>
        <taxon>Glomerales</taxon>
        <taxon>Glomeraceae</taxon>
        <taxon>Funneliformis</taxon>
    </lineage>
</organism>
<protein>
    <submittedName>
        <fullName evidence="1">16363_t:CDS:1</fullName>
    </submittedName>
</protein>
<sequence>MPEKISSLVVEYDNLKLLRSGDARGKKSKLALEYYEIFNTRFWDTP</sequence>
<comment type="caution">
    <text evidence="1">The sequence shown here is derived from an EMBL/GenBank/DDBJ whole genome shotgun (WGS) entry which is preliminary data.</text>
</comment>
<accession>A0A9N9NDQ2</accession>
<evidence type="ECO:0000313" key="1">
    <source>
        <dbReference type="EMBL" id="CAG8724019.1"/>
    </source>
</evidence>
<feature type="non-terminal residue" evidence="1">
    <location>
        <position position="1"/>
    </location>
</feature>